<dbReference type="PANTHER" id="PTHR43280">
    <property type="entry name" value="ARAC-FAMILY TRANSCRIPTIONAL REGULATOR"/>
    <property type="match status" value="1"/>
</dbReference>
<dbReference type="STRING" id="1619234.SAMN05421730_101250"/>
<dbReference type="EMBL" id="FMKA01000012">
    <property type="protein sequence ID" value="SCP97628.1"/>
    <property type="molecule type" value="Genomic_DNA"/>
</dbReference>
<dbReference type="InterPro" id="IPR020449">
    <property type="entry name" value="Tscrpt_reg_AraC-type_HTH"/>
</dbReference>
<dbReference type="PANTHER" id="PTHR43280:SF28">
    <property type="entry name" value="HTH-TYPE TRANSCRIPTIONAL ACTIVATOR RHAS"/>
    <property type="match status" value="1"/>
</dbReference>
<evidence type="ECO:0000256" key="4">
    <source>
        <dbReference type="ARBA" id="ARBA00023163"/>
    </source>
</evidence>
<dbReference type="GO" id="GO:0043565">
    <property type="term" value="F:sequence-specific DNA binding"/>
    <property type="evidence" value="ECO:0007669"/>
    <property type="project" value="InterPro"/>
</dbReference>
<dbReference type="PRINTS" id="PR00032">
    <property type="entry name" value="HTHARAC"/>
</dbReference>
<proteinExistence type="predicted"/>
<dbReference type="Gene3D" id="3.40.50.2300">
    <property type="match status" value="1"/>
</dbReference>
<keyword evidence="3" id="KW-0238">DNA-binding</keyword>
<gene>
    <name evidence="9" type="ORF">SAMN05421730_101250</name>
</gene>
<dbReference type="InterPro" id="IPR018060">
    <property type="entry name" value="HTH_AraC"/>
</dbReference>
<dbReference type="AlphaFoldDB" id="A0A1D3TU96"/>
<dbReference type="PROSITE" id="PS50110">
    <property type="entry name" value="RESPONSE_REGULATORY"/>
    <property type="match status" value="1"/>
</dbReference>
<dbReference type="Proteomes" id="UP000199315">
    <property type="component" value="Unassembled WGS sequence"/>
</dbReference>
<keyword evidence="2" id="KW-0805">Transcription regulation</keyword>
<name>A0A1D3TU96_9FIRM</name>
<evidence type="ECO:0000256" key="6">
    <source>
        <dbReference type="PROSITE-ProRule" id="PRU00169"/>
    </source>
</evidence>
<evidence type="ECO:0000259" key="7">
    <source>
        <dbReference type="PROSITE" id="PS01124"/>
    </source>
</evidence>
<dbReference type="GO" id="GO:0003700">
    <property type="term" value="F:DNA-binding transcription factor activity"/>
    <property type="evidence" value="ECO:0007669"/>
    <property type="project" value="InterPro"/>
</dbReference>
<dbReference type="Gene3D" id="1.10.10.60">
    <property type="entry name" value="Homeodomain-like"/>
    <property type="match status" value="2"/>
</dbReference>
<dbReference type="RefSeq" id="WP_091233929.1">
    <property type="nucleotide sequence ID" value="NZ_FMKA01000012.1"/>
</dbReference>
<comment type="function">
    <text evidence="5">May play the central regulatory role in sporulation. It may be an element of the effector pathway responsible for the activation of sporulation genes in response to nutritional stress. Spo0A may act in concert with spo0H (a sigma factor) to control the expression of some genes that are critical to the sporulation process.</text>
</comment>
<dbReference type="SUPFAM" id="SSF46689">
    <property type="entry name" value="Homeodomain-like"/>
    <property type="match status" value="2"/>
</dbReference>
<evidence type="ECO:0000259" key="8">
    <source>
        <dbReference type="PROSITE" id="PS50110"/>
    </source>
</evidence>
<dbReference type="PROSITE" id="PS01124">
    <property type="entry name" value="HTH_ARAC_FAMILY_2"/>
    <property type="match status" value="1"/>
</dbReference>
<dbReference type="CDD" id="cd17536">
    <property type="entry name" value="REC_YesN-like"/>
    <property type="match status" value="1"/>
</dbReference>
<dbReference type="InterPro" id="IPR011006">
    <property type="entry name" value="CheY-like_superfamily"/>
</dbReference>
<dbReference type="SMART" id="SM00448">
    <property type="entry name" value="REC"/>
    <property type="match status" value="1"/>
</dbReference>
<evidence type="ECO:0000256" key="2">
    <source>
        <dbReference type="ARBA" id="ARBA00023015"/>
    </source>
</evidence>
<dbReference type="SUPFAM" id="SSF52172">
    <property type="entry name" value="CheY-like"/>
    <property type="match status" value="1"/>
</dbReference>
<reference evidence="9 10" key="1">
    <citation type="submission" date="2016-09" db="EMBL/GenBank/DDBJ databases">
        <authorList>
            <person name="Capua I."/>
            <person name="De Benedictis P."/>
            <person name="Joannis T."/>
            <person name="Lombin L.H."/>
            <person name="Cattoli G."/>
        </authorList>
    </citation>
    <scope>NUCLEOTIDE SEQUENCE [LARGE SCALE GENOMIC DNA]</scope>
    <source>
        <strain evidence="9 10">GluBS11</strain>
    </source>
</reference>
<feature type="domain" description="Response regulatory" evidence="8">
    <location>
        <begin position="3"/>
        <end position="120"/>
    </location>
</feature>
<evidence type="ECO:0000313" key="9">
    <source>
        <dbReference type="EMBL" id="SCP97628.1"/>
    </source>
</evidence>
<evidence type="ECO:0000256" key="3">
    <source>
        <dbReference type="ARBA" id="ARBA00023125"/>
    </source>
</evidence>
<dbReference type="GO" id="GO:0000160">
    <property type="term" value="P:phosphorelay signal transduction system"/>
    <property type="evidence" value="ECO:0007669"/>
    <property type="project" value="InterPro"/>
</dbReference>
<feature type="domain" description="HTH araC/xylS-type" evidence="7">
    <location>
        <begin position="436"/>
        <end position="534"/>
    </location>
</feature>
<keyword evidence="10" id="KW-1185">Reference proteome</keyword>
<keyword evidence="4" id="KW-0804">Transcription</keyword>
<dbReference type="InterPro" id="IPR018062">
    <property type="entry name" value="HTH_AraC-typ_CS"/>
</dbReference>
<dbReference type="InterPro" id="IPR001789">
    <property type="entry name" value="Sig_transdc_resp-reg_receiver"/>
</dbReference>
<dbReference type="Pfam" id="PF12833">
    <property type="entry name" value="HTH_18"/>
    <property type="match status" value="1"/>
</dbReference>
<dbReference type="PROSITE" id="PS00041">
    <property type="entry name" value="HTH_ARAC_FAMILY_1"/>
    <property type="match status" value="1"/>
</dbReference>
<evidence type="ECO:0000256" key="5">
    <source>
        <dbReference type="ARBA" id="ARBA00024867"/>
    </source>
</evidence>
<evidence type="ECO:0000313" key="10">
    <source>
        <dbReference type="Proteomes" id="UP000199315"/>
    </source>
</evidence>
<evidence type="ECO:0000256" key="1">
    <source>
        <dbReference type="ARBA" id="ARBA00018672"/>
    </source>
</evidence>
<organism evidence="9 10">
    <name type="scientific">Anaerobium acetethylicum</name>
    <dbReference type="NCBI Taxonomy" id="1619234"/>
    <lineage>
        <taxon>Bacteria</taxon>
        <taxon>Bacillati</taxon>
        <taxon>Bacillota</taxon>
        <taxon>Clostridia</taxon>
        <taxon>Lachnospirales</taxon>
        <taxon>Lachnospiraceae</taxon>
        <taxon>Anaerobium</taxon>
    </lineage>
</organism>
<accession>A0A1D3TU96</accession>
<protein>
    <recommendedName>
        <fullName evidence="1">Stage 0 sporulation protein A homolog</fullName>
    </recommendedName>
</protein>
<keyword evidence="6" id="KW-0597">Phosphoprotein</keyword>
<dbReference type="SMART" id="SM00342">
    <property type="entry name" value="HTH_ARAC"/>
    <property type="match status" value="1"/>
</dbReference>
<feature type="modified residue" description="4-aspartylphosphate" evidence="6">
    <location>
        <position position="55"/>
    </location>
</feature>
<dbReference type="OrthoDB" id="9794370at2"/>
<dbReference type="Pfam" id="PF00072">
    <property type="entry name" value="Response_reg"/>
    <property type="match status" value="1"/>
</dbReference>
<sequence>MYRIMLVDDEPLILAGISSLIPWEEHDCTIVGKATNGTAACKMILELQPDIIITDIKMPVMNGLELIQKCKDEKLVFSFIVLTNLEEFELAKEALSLSASDYLVKIDLTEETLLRSLEKAKNDFDNMAASRSGKIASQFMEAGNEEIIKGFFNRLLFSPFDAAKDHSRNMKMDELFVSPLLILLDISYSDASYLSENKKSDLKQVMTYASGIISEMAGRIFKNSCILPFEQQKLLIIASTEGLASIPGTLTQFNEKVNEVLKNYFEISVVMGVSEAAEDLYDLKTQLDQAKEAVEYYYCNPSSSISFYSSLPKTCSSRDNFNINFLKKDLSIAFQQNNSEKVKEIFDELIGLLETYTPSRKQAVNSYINLYTYIHSYFESDDQPATDIFPDTLSIMEHINQINSIEALTKYMRSFQQILCDYLDSRKTTRTDKIIELVKSYINNHYKEKLTLSDVANALNFSAGYISSSFKKHTGYNFSDYISFVKIEKAKELIDTHEYLMYEISEMLGFDNPYYFSKVFKKITGISPREYELNNLK</sequence>
<dbReference type="InterPro" id="IPR009057">
    <property type="entry name" value="Homeodomain-like_sf"/>
</dbReference>